<dbReference type="GO" id="GO:0016020">
    <property type="term" value="C:membrane"/>
    <property type="evidence" value="ECO:0007669"/>
    <property type="project" value="UniProtKB-SubCell"/>
</dbReference>
<gene>
    <name evidence="7" type="ORF">B0T19DRAFT_279470</name>
</gene>
<dbReference type="EMBL" id="JAUEPO010000006">
    <property type="protein sequence ID" value="KAK3320056.1"/>
    <property type="molecule type" value="Genomic_DNA"/>
</dbReference>
<protein>
    <submittedName>
        <fullName evidence="7">RTA1 like protein-domain-containing protein</fullName>
    </submittedName>
</protein>
<organism evidence="7 8">
    <name type="scientific">Cercophora scortea</name>
    <dbReference type="NCBI Taxonomy" id="314031"/>
    <lineage>
        <taxon>Eukaryota</taxon>
        <taxon>Fungi</taxon>
        <taxon>Dikarya</taxon>
        <taxon>Ascomycota</taxon>
        <taxon>Pezizomycotina</taxon>
        <taxon>Sordariomycetes</taxon>
        <taxon>Sordariomycetidae</taxon>
        <taxon>Sordariales</taxon>
        <taxon>Lasiosphaeriaceae</taxon>
        <taxon>Cercophora</taxon>
    </lineage>
</organism>
<feature type="region of interest" description="Disordered" evidence="5">
    <location>
        <begin position="323"/>
        <end position="352"/>
    </location>
</feature>
<evidence type="ECO:0000313" key="8">
    <source>
        <dbReference type="Proteomes" id="UP001286456"/>
    </source>
</evidence>
<accession>A0AAE0M5D6</accession>
<proteinExistence type="predicted"/>
<dbReference type="InterPro" id="IPR007568">
    <property type="entry name" value="RTA1"/>
</dbReference>
<dbReference type="Proteomes" id="UP001286456">
    <property type="component" value="Unassembled WGS sequence"/>
</dbReference>
<evidence type="ECO:0000256" key="2">
    <source>
        <dbReference type="ARBA" id="ARBA00022692"/>
    </source>
</evidence>
<keyword evidence="3 6" id="KW-1133">Transmembrane helix</keyword>
<dbReference type="PANTHER" id="PTHR31465">
    <property type="entry name" value="PROTEIN RTA1-RELATED"/>
    <property type="match status" value="1"/>
</dbReference>
<keyword evidence="4 6" id="KW-0472">Membrane</keyword>
<name>A0AAE0M5D6_9PEZI</name>
<feature type="transmembrane region" description="Helical" evidence="6">
    <location>
        <begin position="75"/>
        <end position="95"/>
    </location>
</feature>
<comment type="caution">
    <text evidence="7">The sequence shown here is derived from an EMBL/GenBank/DDBJ whole genome shotgun (WGS) entry which is preliminary data.</text>
</comment>
<evidence type="ECO:0000256" key="1">
    <source>
        <dbReference type="ARBA" id="ARBA00004141"/>
    </source>
</evidence>
<evidence type="ECO:0000313" key="7">
    <source>
        <dbReference type="EMBL" id="KAK3320056.1"/>
    </source>
</evidence>
<keyword evidence="2 6" id="KW-0812">Transmembrane</keyword>
<feature type="transmembrane region" description="Helical" evidence="6">
    <location>
        <begin position="116"/>
        <end position="135"/>
    </location>
</feature>
<dbReference type="Pfam" id="PF04479">
    <property type="entry name" value="RTA1"/>
    <property type="match status" value="1"/>
</dbReference>
<reference evidence="7" key="2">
    <citation type="submission" date="2023-06" db="EMBL/GenBank/DDBJ databases">
        <authorList>
            <consortium name="Lawrence Berkeley National Laboratory"/>
            <person name="Haridas S."/>
            <person name="Hensen N."/>
            <person name="Bonometti L."/>
            <person name="Westerberg I."/>
            <person name="Brannstrom I.O."/>
            <person name="Guillou S."/>
            <person name="Cros-Aarteil S."/>
            <person name="Calhoun S."/>
            <person name="Kuo A."/>
            <person name="Mondo S."/>
            <person name="Pangilinan J."/>
            <person name="Riley R."/>
            <person name="Labutti K."/>
            <person name="Andreopoulos B."/>
            <person name="Lipzen A."/>
            <person name="Chen C."/>
            <person name="Yanf M."/>
            <person name="Daum C."/>
            <person name="Ng V."/>
            <person name="Clum A."/>
            <person name="Steindorff A."/>
            <person name="Ohm R."/>
            <person name="Martin F."/>
            <person name="Silar P."/>
            <person name="Natvig D."/>
            <person name="Lalanne C."/>
            <person name="Gautier V."/>
            <person name="Ament-Velasquez S.L."/>
            <person name="Kruys A."/>
            <person name="Hutchinson M.I."/>
            <person name="Powell A.J."/>
            <person name="Barry K."/>
            <person name="Miller A.N."/>
            <person name="Grigoriev I.V."/>
            <person name="Debuchy R."/>
            <person name="Gladieux P."/>
            <person name="Thoren M.H."/>
            <person name="Johannesson H."/>
        </authorList>
    </citation>
    <scope>NUCLEOTIDE SEQUENCE</scope>
    <source>
        <strain evidence="7">SMH4131-1</strain>
    </source>
</reference>
<reference evidence="7" key="1">
    <citation type="journal article" date="2023" name="Mol. Phylogenet. Evol.">
        <title>Genome-scale phylogeny and comparative genomics of the fungal order Sordariales.</title>
        <authorList>
            <person name="Hensen N."/>
            <person name="Bonometti L."/>
            <person name="Westerberg I."/>
            <person name="Brannstrom I.O."/>
            <person name="Guillou S."/>
            <person name="Cros-Aarteil S."/>
            <person name="Calhoun S."/>
            <person name="Haridas S."/>
            <person name="Kuo A."/>
            <person name="Mondo S."/>
            <person name="Pangilinan J."/>
            <person name="Riley R."/>
            <person name="LaButti K."/>
            <person name="Andreopoulos B."/>
            <person name="Lipzen A."/>
            <person name="Chen C."/>
            <person name="Yan M."/>
            <person name="Daum C."/>
            <person name="Ng V."/>
            <person name="Clum A."/>
            <person name="Steindorff A."/>
            <person name="Ohm R.A."/>
            <person name="Martin F."/>
            <person name="Silar P."/>
            <person name="Natvig D.O."/>
            <person name="Lalanne C."/>
            <person name="Gautier V."/>
            <person name="Ament-Velasquez S.L."/>
            <person name="Kruys A."/>
            <person name="Hutchinson M.I."/>
            <person name="Powell A.J."/>
            <person name="Barry K."/>
            <person name="Miller A.N."/>
            <person name="Grigoriev I.V."/>
            <person name="Debuchy R."/>
            <person name="Gladieux P."/>
            <person name="Hiltunen Thoren M."/>
            <person name="Johannesson H."/>
        </authorList>
    </citation>
    <scope>NUCLEOTIDE SEQUENCE</scope>
    <source>
        <strain evidence="7">SMH4131-1</strain>
    </source>
</reference>
<evidence type="ECO:0000256" key="4">
    <source>
        <dbReference type="ARBA" id="ARBA00023136"/>
    </source>
</evidence>
<evidence type="ECO:0000256" key="6">
    <source>
        <dbReference type="SAM" id="Phobius"/>
    </source>
</evidence>
<feature type="transmembrane region" description="Helical" evidence="6">
    <location>
        <begin position="155"/>
        <end position="176"/>
    </location>
</feature>
<dbReference type="PANTHER" id="PTHR31465:SF13">
    <property type="entry name" value="RTA1 DOMAIN PROTEIN-RELATED"/>
    <property type="match status" value="1"/>
</dbReference>
<feature type="transmembrane region" description="Helical" evidence="6">
    <location>
        <begin position="44"/>
        <end position="63"/>
    </location>
</feature>
<dbReference type="AlphaFoldDB" id="A0AAE0M5D6"/>
<sequence length="352" mass="38731">MEDGQYVPGSIYFYAPDKGAPIFFAVLFAASGCYHIYQCIQYKSWRLTGLYVFCAVIFVAGFIVRELGAFDYTNLVKFIVTICLVYAAPPLYELANYNILGRILYYVPYLSPIHPGRVITTFAFISAVVEALNGNGASYSSNRSLPQSKQDIGRALIKASLLIQVVVIALFLLLAATFHKRCRREGITARNAHLSSALHTLYASTALLAARTIYRVVEYWSVATLREGDSADKVSAVVRYEAFFYVFEASLMAANTLLMNVRHPRRYLPEGTGTWVKRDGVTEVEGEGYKDTRGFWITVLDPFDLWGIVRGRKGAADRFWEEAGPGVDGEGAGEGSKLGKGKGGAVGDGEAV</sequence>
<comment type="subcellular location">
    <subcellularLocation>
        <location evidence="1">Membrane</location>
        <topology evidence="1">Multi-pass membrane protein</topology>
    </subcellularLocation>
</comment>
<keyword evidence="8" id="KW-1185">Reference proteome</keyword>
<evidence type="ECO:0000256" key="5">
    <source>
        <dbReference type="SAM" id="MobiDB-lite"/>
    </source>
</evidence>
<feature type="transmembrane region" description="Helical" evidence="6">
    <location>
        <begin position="20"/>
        <end position="37"/>
    </location>
</feature>
<evidence type="ECO:0000256" key="3">
    <source>
        <dbReference type="ARBA" id="ARBA00022989"/>
    </source>
</evidence>
<feature type="compositionally biased region" description="Gly residues" evidence="5">
    <location>
        <begin position="326"/>
        <end position="352"/>
    </location>
</feature>